<dbReference type="NCBIfam" id="TIGR01683">
    <property type="entry name" value="thiS"/>
    <property type="match status" value="1"/>
</dbReference>
<dbReference type="SUPFAM" id="SSF54285">
    <property type="entry name" value="MoaD/ThiS"/>
    <property type="match status" value="1"/>
</dbReference>
<name>A0A344LBX4_9PSEU</name>
<reference evidence="1 2" key="1">
    <citation type="submission" date="2016-04" db="EMBL/GenBank/DDBJ databases">
        <title>Complete genome sequence and analysis of deep-sea sediment isolate, Amycolatopsis sp. WP1.</title>
        <authorList>
            <person name="Wang H."/>
            <person name="Chen S."/>
            <person name="Wu Q."/>
        </authorList>
    </citation>
    <scope>NUCLEOTIDE SEQUENCE [LARGE SCALE GENOMIC DNA]</scope>
    <source>
        <strain evidence="1 2">WP1</strain>
    </source>
</reference>
<proteinExistence type="predicted"/>
<dbReference type="Proteomes" id="UP000250434">
    <property type="component" value="Chromosome"/>
</dbReference>
<dbReference type="KEGG" id="aab:A4R43_26175"/>
<dbReference type="InterPro" id="IPR003749">
    <property type="entry name" value="ThiS/MoaD-like"/>
</dbReference>
<evidence type="ECO:0000313" key="1">
    <source>
        <dbReference type="EMBL" id="AXB45548.1"/>
    </source>
</evidence>
<dbReference type="Pfam" id="PF02597">
    <property type="entry name" value="ThiS"/>
    <property type="match status" value="1"/>
</dbReference>
<organism evidence="1 2">
    <name type="scientific">Amycolatopsis albispora</name>
    <dbReference type="NCBI Taxonomy" id="1804986"/>
    <lineage>
        <taxon>Bacteria</taxon>
        <taxon>Bacillati</taxon>
        <taxon>Actinomycetota</taxon>
        <taxon>Actinomycetes</taxon>
        <taxon>Pseudonocardiales</taxon>
        <taxon>Pseudonocardiaceae</taxon>
        <taxon>Amycolatopsis</taxon>
    </lineage>
</organism>
<dbReference type="RefSeq" id="WP_113694783.1">
    <property type="nucleotide sequence ID" value="NZ_CP015163.1"/>
</dbReference>
<dbReference type="EMBL" id="CP015163">
    <property type="protein sequence ID" value="AXB45548.1"/>
    <property type="molecule type" value="Genomic_DNA"/>
</dbReference>
<accession>A0A344LBX4</accession>
<dbReference type="OrthoDB" id="163636at2"/>
<gene>
    <name evidence="1" type="ORF">A4R43_26175</name>
</gene>
<dbReference type="InterPro" id="IPR012675">
    <property type="entry name" value="Beta-grasp_dom_sf"/>
</dbReference>
<keyword evidence="2" id="KW-1185">Reference proteome</keyword>
<dbReference type="InterPro" id="IPR010035">
    <property type="entry name" value="Thi_S"/>
</dbReference>
<evidence type="ECO:0000313" key="2">
    <source>
        <dbReference type="Proteomes" id="UP000250434"/>
    </source>
</evidence>
<dbReference type="Gene3D" id="3.10.20.30">
    <property type="match status" value="1"/>
</dbReference>
<dbReference type="InterPro" id="IPR016155">
    <property type="entry name" value="Mopterin_synth/thiamin_S_b"/>
</dbReference>
<dbReference type="AlphaFoldDB" id="A0A344LBX4"/>
<protein>
    <submittedName>
        <fullName evidence="1">Thiamine biosynthesis protein ThiS</fullName>
    </submittedName>
</protein>
<dbReference type="PANTHER" id="PTHR34472">
    <property type="entry name" value="SULFUR CARRIER PROTEIN THIS"/>
    <property type="match status" value="1"/>
</dbReference>
<sequence length="66" mass="6940">MRIVVNGDERQFPDGTTVRGLLEALGIEEKGVAVAVDADVVARRDWADFVPADGSSLDILTAVQGG</sequence>
<dbReference type="PANTHER" id="PTHR34472:SF1">
    <property type="entry name" value="SULFUR CARRIER PROTEIN THIS"/>
    <property type="match status" value="1"/>
</dbReference>